<keyword evidence="7" id="KW-1185">Reference proteome</keyword>
<reference evidence="6" key="2">
    <citation type="submission" date="2017-10" db="EMBL/GenBank/DDBJ databases">
        <title>Staphylococcus edaphicus sp. nov., isolated in Antarctica, harbouring mecC gene and genomic islands essential in adaptation to extreme environment.</title>
        <authorList>
            <person name="Pantucek R."/>
            <person name="Sedlacek I."/>
            <person name="Indrakova A."/>
            <person name="Vrbovska V."/>
            <person name="Maslanova I."/>
            <person name="Kovarovic V."/>
            <person name="Svec P."/>
            <person name="Kralova S."/>
            <person name="Kristofova L."/>
            <person name="Keklakova J."/>
            <person name="Petras P."/>
            <person name="Doskar J."/>
        </authorList>
    </citation>
    <scope>NUCLEOTIDE SEQUENCE [LARGE SCALE GENOMIC DNA]</scope>
    <source>
        <strain evidence="6">CCM 5085</strain>
    </source>
</reference>
<organism evidence="4 6">
    <name type="scientific">Staphylococcus edaphicus</name>
    <dbReference type="NCBI Taxonomy" id="1955013"/>
    <lineage>
        <taxon>Bacteria</taxon>
        <taxon>Bacillati</taxon>
        <taxon>Bacillota</taxon>
        <taxon>Bacilli</taxon>
        <taxon>Bacillales</taxon>
        <taxon>Staphylococcaceae</taxon>
        <taxon>Staphylococcus</taxon>
    </lineage>
</organism>
<evidence type="ECO:0000313" key="5">
    <source>
        <dbReference type="EMBL" id="UQW81668.1"/>
    </source>
</evidence>
<proteinExistence type="predicted"/>
<dbReference type="Proteomes" id="UP001056588">
    <property type="component" value="Chromosome"/>
</dbReference>
<feature type="domain" description="ATPase of the ABC class N-terminal" evidence="2">
    <location>
        <begin position="6"/>
        <end position="165"/>
    </location>
</feature>
<dbReference type="PANTHER" id="PTHR38149">
    <property type="entry name" value="ATPASE"/>
    <property type="match status" value="1"/>
</dbReference>
<accession>A0A2C6WKR3</accession>
<dbReference type="InterPro" id="IPR019195">
    <property type="entry name" value="ABC_ATPase_put"/>
</dbReference>
<evidence type="ECO:0000259" key="2">
    <source>
        <dbReference type="Pfam" id="PF20446"/>
    </source>
</evidence>
<gene>
    <name evidence="4" type="ORF">BTJ66_11950</name>
    <name evidence="5" type="ORF">MNY58_00705</name>
</gene>
<evidence type="ECO:0000259" key="1">
    <source>
        <dbReference type="Pfam" id="PF09818"/>
    </source>
</evidence>
<reference evidence="4" key="1">
    <citation type="journal article" date="2017" name="Appl. Environ. Microbiol.">
        <title>Staphylococcus edaphicus sp. nov., isolated in Antarctica, harbours mecC gene and genomic islands with suspected role in adaptation to extreme environment.</title>
        <authorList>
            <person name="Pantucek R."/>
            <person name="Sedlacek I."/>
            <person name="Indrakova A."/>
            <person name="Vrbovska V."/>
            <person name="Maslanova I."/>
            <person name="Kovarovic V."/>
            <person name="Svec P."/>
            <person name="Kralova S."/>
            <person name="Kristofova L."/>
            <person name="Keklakova J."/>
            <person name="Petras P."/>
            <person name="Doskar J."/>
        </authorList>
    </citation>
    <scope>NUCLEOTIDE SEQUENCE</scope>
    <source>
        <strain evidence="4">CCM 8730</strain>
    </source>
</reference>
<dbReference type="PANTHER" id="PTHR38149:SF1">
    <property type="entry name" value="ATPASE"/>
    <property type="match status" value="1"/>
</dbReference>
<dbReference type="Pfam" id="PF20446">
    <property type="entry name" value="ABC_N"/>
    <property type="match status" value="1"/>
</dbReference>
<dbReference type="EMBL" id="CP093217">
    <property type="protein sequence ID" value="UQW81668.1"/>
    <property type="molecule type" value="Genomic_DNA"/>
</dbReference>
<sequence>MKQATALAQLLSALDGQKYGAYKRLKGEYQFKQFRLAIDHVQVDPYAPPSKMRVIMNRDTADVPKDLLDSKDKVIAVADFLTRAFKARIDAYKHSHQYAKSAGNIVIDHCGQEILERSAVVIDKKHIEVRLEIGLPAAGRKILGKVAATILIDILPEIVADALLYKNMNHAELQQQVTFMLDQAFIREELERRQLVSFVANGSILPRQSGVSDKPLTNAVAFHSPKSVEITLSLPSGKTIAGMGIPQGITLIVGGGFHGKSTILEALERGVYNHIPNDGREYVITRHDAMKIRAEDGRHIEQVNISSFINNLPGNKKTHQFSTENASGSTSQAANVMEALEADTSLLLIDEDTSATNFMIRDSRMQQLIAPEKEPITPFASKVKPLYETYDVSTILIVGGSGDYFEVADLVLMMDEYVLKDVTEEAKAIVASDNSHHHMKAEQQFGDISHRIPLKASFSKKGKDDRFKMKGRYSILYGRELIDISGLEQLVDHSQTQCLADMVAYYKRHLLNEQDTLAQAADKLYDFIDVNGLDALSSFKGHPGNLAKPRKQEFCAALNRYRGLKVKSK</sequence>
<evidence type="ECO:0000313" key="6">
    <source>
        <dbReference type="Proteomes" id="UP000223828"/>
    </source>
</evidence>
<dbReference type="InterPro" id="IPR046833">
    <property type="entry name" value="ABC_N"/>
</dbReference>
<dbReference type="Pfam" id="PF21117">
    <property type="entry name" value="MRB1590_C"/>
    <property type="match status" value="1"/>
</dbReference>
<evidence type="ECO:0000313" key="4">
    <source>
        <dbReference type="EMBL" id="PHK48743.1"/>
    </source>
</evidence>
<dbReference type="InterPro" id="IPR046834">
    <property type="entry name" value="ABC_ATPase_C"/>
</dbReference>
<protein>
    <submittedName>
        <fullName evidence="4 5">ATPase</fullName>
    </submittedName>
</protein>
<evidence type="ECO:0000313" key="7">
    <source>
        <dbReference type="Proteomes" id="UP001056588"/>
    </source>
</evidence>
<dbReference type="AlphaFoldDB" id="A0A2C6WKR3"/>
<dbReference type="RefSeq" id="WP_099091172.1">
    <property type="nucleotide sequence ID" value="NZ_CP093217.1"/>
</dbReference>
<reference evidence="4" key="3">
    <citation type="submission" date="2017-10" db="EMBL/GenBank/DDBJ databases">
        <authorList>
            <person name="Vrbovska V."/>
            <person name="Kovarovic V."/>
            <person name="Indrakova A."/>
        </authorList>
    </citation>
    <scope>NUCLEOTIDE SEQUENCE</scope>
    <source>
        <strain evidence="4">CCM 8730</strain>
    </source>
</reference>
<dbReference type="OrthoDB" id="9809999at2"/>
<dbReference type="InterPro" id="IPR049069">
    <property type="entry name" value="MRB1590-like_C"/>
</dbReference>
<feature type="domain" description="ATPase of the ABC class C-terminal" evidence="1">
    <location>
        <begin position="170"/>
        <end position="450"/>
    </location>
</feature>
<dbReference type="Proteomes" id="UP000223828">
    <property type="component" value="Unassembled WGS sequence"/>
</dbReference>
<dbReference type="Pfam" id="PF09818">
    <property type="entry name" value="ABC_ATPase"/>
    <property type="match status" value="1"/>
</dbReference>
<dbReference type="EMBL" id="MRZN01000025">
    <property type="protein sequence ID" value="PHK48743.1"/>
    <property type="molecule type" value="Genomic_DNA"/>
</dbReference>
<reference evidence="5" key="4">
    <citation type="submission" date="2022-03" db="EMBL/GenBank/DDBJ databases">
        <title>Complete Genome Sequence of Staphylococcus edaphicus strain CCM 8731.</title>
        <authorList>
            <person name="Rimmer C.O."/>
            <person name="Thomas J.C."/>
        </authorList>
    </citation>
    <scope>NUCLEOTIDE SEQUENCE</scope>
    <source>
        <strain evidence="5">CCM 8731</strain>
    </source>
</reference>
<evidence type="ECO:0000259" key="3">
    <source>
        <dbReference type="Pfam" id="PF21117"/>
    </source>
</evidence>
<feature type="domain" description="MRB1590-like C-terminal" evidence="3">
    <location>
        <begin position="467"/>
        <end position="567"/>
    </location>
</feature>
<name>A0A2C6WKR3_9STAP</name>